<keyword evidence="2 8" id="KW-1277">Toxin-antitoxin system</keyword>
<dbReference type="GO" id="GO:0016787">
    <property type="term" value="F:hydrolase activity"/>
    <property type="evidence" value="ECO:0007669"/>
    <property type="project" value="UniProtKB-KW"/>
</dbReference>
<dbReference type="GO" id="GO:0000287">
    <property type="term" value="F:magnesium ion binding"/>
    <property type="evidence" value="ECO:0007669"/>
    <property type="project" value="UniProtKB-UniRule"/>
</dbReference>
<dbReference type="InterPro" id="IPR002716">
    <property type="entry name" value="PIN_dom"/>
</dbReference>
<dbReference type="Proteomes" id="UP000275749">
    <property type="component" value="Unassembled WGS sequence"/>
</dbReference>
<evidence type="ECO:0000256" key="8">
    <source>
        <dbReference type="HAMAP-Rule" id="MF_00265"/>
    </source>
</evidence>
<evidence type="ECO:0000256" key="3">
    <source>
        <dbReference type="ARBA" id="ARBA00022722"/>
    </source>
</evidence>
<keyword evidence="4 8" id="KW-0479">Metal-binding</keyword>
<comment type="similarity">
    <text evidence="7 8">Belongs to the PINc/VapC protein family.</text>
</comment>
<dbReference type="HAMAP" id="MF_00265">
    <property type="entry name" value="VapC_Nob1"/>
    <property type="match status" value="1"/>
</dbReference>
<dbReference type="EC" id="3.1.-.-" evidence="8"/>
<dbReference type="SUPFAM" id="SSF88723">
    <property type="entry name" value="PIN domain-like"/>
    <property type="match status" value="1"/>
</dbReference>
<reference evidence="10 11" key="1">
    <citation type="submission" date="2018-11" db="EMBL/GenBank/DDBJ databases">
        <title>Sequencing the genomes of 1000 actinobacteria strains.</title>
        <authorList>
            <person name="Klenk H.-P."/>
        </authorList>
    </citation>
    <scope>NUCLEOTIDE SEQUENCE [LARGE SCALE GENOMIC DNA]</scope>
    <source>
        <strain evidence="10 11">DSM 10546</strain>
    </source>
</reference>
<feature type="domain" description="PIN" evidence="9">
    <location>
        <begin position="9"/>
        <end position="128"/>
    </location>
</feature>
<protein>
    <recommendedName>
        <fullName evidence="8">Ribonuclease VapC</fullName>
        <shortName evidence="8">RNase VapC</shortName>
        <ecNumber evidence="8">3.1.-.-</ecNumber>
    </recommendedName>
    <alternativeName>
        <fullName evidence="8">Toxin VapC</fullName>
    </alternativeName>
</protein>
<dbReference type="PANTHER" id="PTHR33653:SF1">
    <property type="entry name" value="RIBONUCLEASE VAPC2"/>
    <property type="match status" value="1"/>
</dbReference>
<dbReference type="InterPro" id="IPR050556">
    <property type="entry name" value="Type_II_TA_system_RNase"/>
</dbReference>
<evidence type="ECO:0000256" key="7">
    <source>
        <dbReference type="ARBA" id="ARBA00038093"/>
    </source>
</evidence>
<organism evidence="10 11">
    <name type="scientific">Luteococcus japonicus</name>
    <dbReference type="NCBI Taxonomy" id="33984"/>
    <lineage>
        <taxon>Bacteria</taxon>
        <taxon>Bacillati</taxon>
        <taxon>Actinomycetota</taxon>
        <taxon>Actinomycetes</taxon>
        <taxon>Propionibacteriales</taxon>
        <taxon>Propionibacteriaceae</taxon>
        <taxon>Luteococcus</taxon>
    </lineage>
</organism>
<name>A0A3N1ZXE2_9ACTN</name>
<comment type="caution">
    <text evidence="10">The sequence shown here is derived from an EMBL/GenBank/DDBJ whole genome shotgun (WGS) entry which is preliminary data.</text>
</comment>
<dbReference type="PANTHER" id="PTHR33653">
    <property type="entry name" value="RIBONUCLEASE VAPC2"/>
    <property type="match status" value="1"/>
</dbReference>
<sequence length="143" mass="15951">MTRDVDRGYLLDKSALWRLATHPDVEQWFSLIQRRLMSVSTLTLLEVGFSARNGADHRQLLGSPIVSSMPVENILPAMEDRALEVQRMLADRGQHRAPSVPDLLIAATAELLGLQVLHLDKNFDLIAEVTGQPMRRLDQAGAD</sequence>
<evidence type="ECO:0000313" key="10">
    <source>
        <dbReference type="EMBL" id="ROR55505.1"/>
    </source>
</evidence>
<evidence type="ECO:0000259" key="9">
    <source>
        <dbReference type="Pfam" id="PF01850"/>
    </source>
</evidence>
<dbReference type="GO" id="GO:0004540">
    <property type="term" value="F:RNA nuclease activity"/>
    <property type="evidence" value="ECO:0007669"/>
    <property type="project" value="InterPro"/>
</dbReference>
<keyword evidence="8" id="KW-0800">Toxin</keyword>
<evidence type="ECO:0000256" key="5">
    <source>
        <dbReference type="ARBA" id="ARBA00022801"/>
    </source>
</evidence>
<accession>A0A3N1ZXE2</accession>
<evidence type="ECO:0000256" key="4">
    <source>
        <dbReference type="ARBA" id="ARBA00022723"/>
    </source>
</evidence>
<dbReference type="CDD" id="cd18755">
    <property type="entry name" value="PIN_MtVapC3_VapC21-like"/>
    <property type="match status" value="1"/>
</dbReference>
<dbReference type="GO" id="GO:0090729">
    <property type="term" value="F:toxin activity"/>
    <property type="evidence" value="ECO:0007669"/>
    <property type="project" value="UniProtKB-KW"/>
</dbReference>
<evidence type="ECO:0000256" key="6">
    <source>
        <dbReference type="ARBA" id="ARBA00022842"/>
    </source>
</evidence>
<comment type="function">
    <text evidence="8">Toxic component of a toxin-antitoxin (TA) system. An RNase.</text>
</comment>
<evidence type="ECO:0000313" key="11">
    <source>
        <dbReference type="Proteomes" id="UP000275749"/>
    </source>
</evidence>
<dbReference type="InterPro" id="IPR029060">
    <property type="entry name" value="PIN-like_dom_sf"/>
</dbReference>
<gene>
    <name evidence="8" type="primary">vapC</name>
    <name evidence="10" type="ORF">EDD41_2780</name>
</gene>
<evidence type="ECO:0000256" key="1">
    <source>
        <dbReference type="ARBA" id="ARBA00001946"/>
    </source>
</evidence>
<dbReference type="Gene3D" id="3.40.50.1010">
    <property type="entry name" value="5'-nuclease"/>
    <property type="match status" value="1"/>
</dbReference>
<dbReference type="EMBL" id="RKHG01000001">
    <property type="protein sequence ID" value="ROR55505.1"/>
    <property type="molecule type" value="Genomic_DNA"/>
</dbReference>
<evidence type="ECO:0000256" key="2">
    <source>
        <dbReference type="ARBA" id="ARBA00022649"/>
    </source>
</evidence>
<dbReference type="InterPro" id="IPR022907">
    <property type="entry name" value="VapC_family"/>
</dbReference>
<keyword evidence="3 8" id="KW-0540">Nuclease</keyword>
<dbReference type="Pfam" id="PF01850">
    <property type="entry name" value="PIN"/>
    <property type="match status" value="1"/>
</dbReference>
<keyword evidence="6 8" id="KW-0460">Magnesium</keyword>
<keyword evidence="5 8" id="KW-0378">Hydrolase</keyword>
<feature type="binding site" evidence="8">
    <location>
        <position position="102"/>
    </location>
    <ligand>
        <name>Mg(2+)</name>
        <dbReference type="ChEBI" id="CHEBI:18420"/>
    </ligand>
</feature>
<proteinExistence type="inferred from homology"/>
<feature type="binding site" evidence="8">
    <location>
        <position position="12"/>
    </location>
    <ligand>
        <name>Mg(2+)</name>
        <dbReference type="ChEBI" id="CHEBI:18420"/>
    </ligand>
</feature>
<dbReference type="RefSeq" id="WP_094765804.1">
    <property type="nucleotide sequence ID" value="NZ_RKHG01000001.1"/>
</dbReference>
<dbReference type="AlphaFoldDB" id="A0A3N1ZXE2"/>
<comment type="cofactor">
    <cofactor evidence="1 8">
        <name>Mg(2+)</name>
        <dbReference type="ChEBI" id="CHEBI:18420"/>
    </cofactor>
</comment>